<dbReference type="PANTHER" id="PTHR43625">
    <property type="entry name" value="AFLATOXIN B1 ALDEHYDE REDUCTASE"/>
    <property type="match status" value="1"/>
</dbReference>
<dbReference type="InterPro" id="IPR050791">
    <property type="entry name" value="Aldo-Keto_reductase"/>
</dbReference>
<keyword evidence="1" id="KW-0560">Oxidoreductase</keyword>
<dbReference type="InterPro" id="IPR023210">
    <property type="entry name" value="NADP_OxRdtase_dom"/>
</dbReference>
<keyword evidence="4" id="KW-1185">Reference proteome</keyword>
<evidence type="ECO:0000256" key="1">
    <source>
        <dbReference type="ARBA" id="ARBA00023002"/>
    </source>
</evidence>
<dbReference type="OrthoDB" id="37537at2759"/>
<dbReference type="eggNOG" id="KOG1575">
    <property type="taxonomic scope" value="Eukaryota"/>
</dbReference>
<dbReference type="HOGENOM" id="CLU_023205_2_1_1"/>
<evidence type="ECO:0000313" key="4">
    <source>
        <dbReference type="Proteomes" id="UP000007431"/>
    </source>
</evidence>
<organism evidence="4">
    <name type="scientific">Schizophyllum commune (strain H4-8 / FGSC 9210)</name>
    <name type="common">Split gill fungus</name>
    <dbReference type="NCBI Taxonomy" id="578458"/>
    <lineage>
        <taxon>Eukaryota</taxon>
        <taxon>Fungi</taxon>
        <taxon>Dikarya</taxon>
        <taxon>Basidiomycota</taxon>
        <taxon>Agaricomycotina</taxon>
        <taxon>Agaricomycetes</taxon>
        <taxon>Agaricomycetidae</taxon>
        <taxon>Agaricales</taxon>
        <taxon>Schizophyllaceae</taxon>
        <taxon>Schizophyllum</taxon>
    </lineage>
</organism>
<dbReference type="InterPro" id="IPR036812">
    <property type="entry name" value="NAD(P)_OxRdtase_dom_sf"/>
</dbReference>
<name>D8Q520_SCHCM</name>
<dbReference type="PANTHER" id="PTHR43625:SF40">
    <property type="entry name" value="ALDO-KETO REDUCTASE YAKC [NADP(+)]"/>
    <property type="match status" value="1"/>
</dbReference>
<dbReference type="GeneID" id="9589802"/>
<dbReference type="SUPFAM" id="SSF51430">
    <property type="entry name" value="NAD(P)-linked oxidoreductase"/>
    <property type="match status" value="1"/>
</dbReference>
<dbReference type="AlphaFoldDB" id="D8Q520"/>
<protein>
    <recommendedName>
        <fullName evidence="2">NADP-dependent oxidoreductase domain-containing protein</fullName>
    </recommendedName>
</protein>
<dbReference type="Gene3D" id="3.20.20.100">
    <property type="entry name" value="NADP-dependent oxidoreductase domain"/>
    <property type="match status" value="1"/>
</dbReference>
<evidence type="ECO:0000313" key="3">
    <source>
        <dbReference type="EMBL" id="EFI97331.1"/>
    </source>
</evidence>
<gene>
    <name evidence="3" type="ORF">SCHCODRAFT_55572</name>
</gene>
<evidence type="ECO:0000259" key="2">
    <source>
        <dbReference type="Pfam" id="PF00248"/>
    </source>
</evidence>
<dbReference type="Proteomes" id="UP000007431">
    <property type="component" value="Unassembled WGS sequence"/>
</dbReference>
<dbReference type="EMBL" id="GL377306">
    <property type="protein sequence ID" value="EFI97331.1"/>
    <property type="molecule type" value="Genomic_DNA"/>
</dbReference>
<accession>D8Q520</accession>
<dbReference type="GO" id="GO:0016491">
    <property type="term" value="F:oxidoreductase activity"/>
    <property type="evidence" value="ECO:0007669"/>
    <property type="project" value="UniProtKB-KW"/>
</dbReference>
<proteinExistence type="predicted"/>
<dbReference type="VEuPathDB" id="FungiDB:SCHCODRAFT_01094852"/>
<sequence>MAYVQVLDTALEAGCTFWDTADIYTGSEEAVGKWFAKTGKRKDVFLATKFGFVMRQKTEGGHGGFGIDGSPGYVREACERSLKKLGTEYIDLYYLHRADPNTPIEHTVSAMAELVKEGKIKYIGLSEVSAQTLRRAHAVHPITAVQVEYSPFTLDIESPEIGLLQTCRELGVKVVAYSPLGRGLLTGTIKSPEDITDPFKRAAPKYSAENFPKTLKLINELEAIGTKYNASAGQVALAWIMAQGEDIIPIPCTTKVQNLKHNLAARDLVLSPEDVFTIRKYAEEIDVALRGVARYPPGIQEMLFSETPQL</sequence>
<dbReference type="KEGG" id="scm:SCHCO_01094852"/>
<dbReference type="FunCoup" id="D8Q520">
    <property type="interactions" value="307"/>
</dbReference>
<reference evidence="3 4" key="1">
    <citation type="journal article" date="2010" name="Nat. Biotechnol.">
        <title>Genome sequence of the model mushroom Schizophyllum commune.</title>
        <authorList>
            <person name="Ohm R.A."/>
            <person name="de Jong J.F."/>
            <person name="Lugones L.G."/>
            <person name="Aerts A."/>
            <person name="Kothe E."/>
            <person name="Stajich J.E."/>
            <person name="de Vries R.P."/>
            <person name="Record E."/>
            <person name="Levasseur A."/>
            <person name="Baker S.E."/>
            <person name="Bartholomew K.A."/>
            <person name="Coutinho P.M."/>
            <person name="Erdmann S."/>
            <person name="Fowler T.J."/>
            <person name="Gathman A.C."/>
            <person name="Lombard V."/>
            <person name="Henrissat B."/>
            <person name="Knabe N."/>
            <person name="Kuees U."/>
            <person name="Lilly W.W."/>
            <person name="Lindquist E."/>
            <person name="Lucas S."/>
            <person name="Magnuson J.K."/>
            <person name="Piumi F."/>
            <person name="Raudaskoski M."/>
            <person name="Salamov A."/>
            <person name="Schmutz J."/>
            <person name="Schwarze F.W.M.R."/>
            <person name="vanKuyk P.A."/>
            <person name="Horton J.S."/>
            <person name="Grigoriev I.V."/>
            <person name="Woesten H.A.B."/>
        </authorList>
    </citation>
    <scope>NUCLEOTIDE SEQUENCE [LARGE SCALE GENOMIC DNA]</scope>
    <source>
        <strain evidence="4">H4-8 / FGSC 9210</strain>
    </source>
</reference>
<dbReference type="RefSeq" id="XP_003032234.1">
    <property type="nucleotide sequence ID" value="XM_003032188.1"/>
</dbReference>
<dbReference type="GO" id="GO:0005737">
    <property type="term" value="C:cytoplasm"/>
    <property type="evidence" value="ECO:0007669"/>
    <property type="project" value="TreeGrafter"/>
</dbReference>
<dbReference type="OMA" id="GPHHNEE"/>
<feature type="domain" description="NADP-dependent oxidoreductase" evidence="2">
    <location>
        <begin position="5"/>
        <end position="281"/>
    </location>
</feature>
<dbReference type="Pfam" id="PF00248">
    <property type="entry name" value="Aldo_ket_red"/>
    <property type="match status" value="1"/>
</dbReference>
<dbReference type="InParanoid" id="D8Q520"/>